<name>A0A5Q0C2Q5_9HYPH</name>
<reference evidence="4 5" key="1">
    <citation type="submission" date="2019-08" db="EMBL/GenBank/DDBJ databases">
        <title>Prosopis cineraria nodule microbiome.</title>
        <authorList>
            <person name="Ali R."/>
            <person name="Chaluvadi S.R."/>
            <person name="Wang X."/>
        </authorList>
    </citation>
    <scope>NUCLEOTIDE SEQUENCE [LARGE SCALE GENOMIC DNA]</scope>
    <source>
        <strain evidence="4 5">BG7</strain>
    </source>
</reference>
<dbReference type="Pfam" id="PF09977">
    <property type="entry name" value="Tad_C"/>
    <property type="match status" value="1"/>
</dbReference>
<dbReference type="OrthoDB" id="7630116at2"/>
<proteinExistence type="predicted"/>
<organism evidence="4 5">
    <name type="scientific">Rhizobium grahamii</name>
    <dbReference type="NCBI Taxonomy" id="1120045"/>
    <lineage>
        <taxon>Bacteria</taxon>
        <taxon>Pseudomonadati</taxon>
        <taxon>Pseudomonadota</taxon>
        <taxon>Alphaproteobacteria</taxon>
        <taxon>Hyphomicrobiales</taxon>
        <taxon>Rhizobiaceae</taxon>
        <taxon>Rhizobium/Agrobacterium group</taxon>
        <taxon>Rhizobium</taxon>
    </lineage>
</organism>
<dbReference type="AlphaFoldDB" id="A0A5Q0C2Q5"/>
<dbReference type="KEGG" id="rgr:FZ934_06855"/>
<evidence type="ECO:0000313" key="5">
    <source>
        <dbReference type="Proteomes" id="UP000326881"/>
    </source>
</evidence>
<gene>
    <name evidence="4" type="ORF">FZ934_06855</name>
</gene>
<accession>A0A5Q0C2Q5</accession>
<evidence type="ECO:0008006" key="6">
    <source>
        <dbReference type="Google" id="ProtNLM"/>
    </source>
</evidence>
<evidence type="ECO:0000259" key="2">
    <source>
        <dbReference type="Pfam" id="PF09977"/>
    </source>
</evidence>
<dbReference type="InterPro" id="IPR028087">
    <property type="entry name" value="Tad_N"/>
</dbReference>
<dbReference type="EMBL" id="CP043498">
    <property type="protein sequence ID" value="QFY60176.1"/>
    <property type="molecule type" value="Genomic_DNA"/>
</dbReference>
<dbReference type="InterPro" id="IPR018705">
    <property type="entry name" value="DUF2134_membrane"/>
</dbReference>
<dbReference type="RefSeq" id="WP_153270448.1">
    <property type="nucleotide sequence ID" value="NZ_CP043498.1"/>
</dbReference>
<keyword evidence="1" id="KW-0472">Membrane</keyword>
<feature type="transmembrane region" description="Helical" evidence="1">
    <location>
        <begin position="20"/>
        <end position="42"/>
    </location>
</feature>
<feature type="domain" description="Putative Flp pilus-assembly TadG-like N-terminal" evidence="3">
    <location>
        <begin position="17"/>
        <end position="64"/>
    </location>
</feature>
<evidence type="ECO:0000259" key="3">
    <source>
        <dbReference type="Pfam" id="PF13400"/>
    </source>
</evidence>
<sequence>MTVRNRSLVNFLAAREGNVAIMAALCAPLILYTLALGVDYGMMTLQQRRLQQLSDIGAIVAASDIANASSNLVASFQKNGLNVAVKTTNGYLTPSGSLPSDTGKLSQYDAVVQYTPGVYVADPTVAAAQRFVAGVQPYDAVKVAVQQKAELTFAASFATPPTLGAVGTASASKIAAFSIGSRLASLNGGVLNALLGSLLGTTVSLKVADYEALASADVDLLSYLDLLATSLNLQAATYDDLLNTDISYPRLLNTLGKTQSLSSTVTKVLTSLEKGLGSTQLKVKLKDLVDLGPMSERVIGSGSHLLVNATVMDILSATAMAANQKNQVAINLAGTVPGLTSITLKLSIGERPKGIAFNAVGATGAAVRTAQIRLAIEASIPGLSSIAGLKVRVPLYVEAAYAEAKLASFSCLGGNPKNASIGVDVVPGVAEIALGDVDPSAMANFGTKPRVTPATIIDANLLRVTGMADINLTNTSKTRLGFQSTDIAAKTIKNVSTRDSLTSAVQSLLKNTDIEIQLLFITLGTNKAVMSAIADTLSGATAPLDELLYNTLLMLGIKIGEADVRMTDARCQQSVLVQ</sequence>
<protein>
    <recommendedName>
        <fullName evidence="6">DUF2134 domain-containing protein</fullName>
    </recommendedName>
</protein>
<keyword evidence="1" id="KW-1133">Transmembrane helix</keyword>
<dbReference type="Pfam" id="PF13400">
    <property type="entry name" value="Tad"/>
    <property type="match status" value="1"/>
</dbReference>
<keyword evidence="1" id="KW-0812">Transmembrane</keyword>
<dbReference type="Proteomes" id="UP000326881">
    <property type="component" value="Chromosome"/>
</dbReference>
<feature type="domain" description="DUF2134" evidence="2">
    <location>
        <begin position="65"/>
        <end position="169"/>
    </location>
</feature>
<keyword evidence="5" id="KW-1185">Reference proteome</keyword>
<evidence type="ECO:0000313" key="4">
    <source>
        <dbReference type="EMBL" id="QFY60176.1"/>
    </source>
</evidence>
<evidence type="ECO:0000256" key="1">
    <source>
        <dbReference type="SAM" id="Phobius"/>
    </source>
</evidence>